<dbReference type="Gene3D" id="3.40.710.10">
    <property type="entry name" value="DD-peptidase/beta-lactamase superfamily"/>
    <property type="match status" value="1"/>
</dbReference>
<dbReference type="SUPFAM" id="SSF56601">
    <property type="entry name" value="beta-lactamase/transpeptidase-like"/>
    <property type="match status" value="1"/>
</dbReference>
<dbReference type="KEGG" id="aagg:ETAA8_58710"/>
<dbReference type="InterPro" id="IPR050789">
    <property type="entry name" value="Diverse_Enzym_Activities"/>
</dbReference>
<evidence type="ECO:0000313" key="4">
    <source>
        <dbReference type="Proteomes" id="UP000315017"/>
    </source>
</evidence>
<protein>
    <submittedName>
        <fullName evidence="3">Penicillin-binding protein 4</fullName>
    </submittedName>
</protein>
<gene>
    <name evidence="3" type="primary">pbpE_1</name>
    <name evidence="3" type="ORF">ETAA8_58710</name>
</gene>
<dbReference type="Proteomes" id="UP000315017">
    <property type="component" value="Chromosome"/>
</dbReference>
<keyword evidence="4" id="KW-1185">Reference proteome</keyword>
<organism evidence="3 4">
    <name type="scientific">Anatilimnocola aggregata</name>
    <dbReference type="NCBI Taxonomy" id="2528021"/>
    <lineage>
        <taxon>Bacteria</taxon>
        <taxon>Pseudomonadati</taxon>
        <taxon>Planctomycetota</taxon>
        <taxon>Planctomycetia</taxon>
        <taxon>Pirellulales</taxon>
        <taxon>Pirellulaceae</taxon>
        <taxon>Anatilimnocola</taxon>
    </lineage>
</organism>
<name>A0A517YKG8_9BACT</name>
<dbReference type="PANTHER" id="PTHR43283">
    <property type="entry name" value="BETA-LACTAMASE-RELATED"/>
    <property type="match status" value="1"/>
</dbReference>
<dbReference type="RefSeq" id="WP_145096656.1">
    <property type="nucleotide sequence ID" value="NZ_CP036274.1"/>
</dbReference>
<dbReference type="InterPro" id="IPR001466">
    <property type="entry name" value="Beta-lactam-related"/>
</dbReference>
<evidence type="ECO:0000313" key="3">
    <source>
        <dbReference type="EMBL" id="QDU30723.1"/>
    </source>
</evidence>
<sequence length="422" mass="47437" precursor="true">MKHYILLLAAGLCFLQSATAAEPTGPATNVSLDQLFERFITEQEVAGCSVAITEQGRLVYARGFGWADVAARKPVEPTSLFRIASISKPITAVAILQLIEQRRLKLNSRVFDILEYEPLLLGDAKLDERQTKITIRHLLEHRGGWDRAKSFDGMFQSVRFADALKKPAPAKPDDIIRNMLGLPLDFEPGERYAYSNYGYCLLGRVIEKLSRQPYEEYVKEHVLAPLQIRTMRIGASHLEGRAKHEVRYYDSKESPSVIEATRGKPVPSPYGGFYLESLDSHGGWIASAVDLVRFASAFDAPQKCQILKPDSIRAMFARPEQIATDQSTSNSAETYYALGWNVRPIDGKLTTWHTGSLPGTATILIRRYDGLNIAVLFNGRTGIKTENLVRAIEGPLHQALDDVRDWPRKDYFPQFQRIPPEM</sequence>
<evidence type="ECO:0000259" key="2">
    <source>
        <dbReference type="Pfam" id="PF00144"/>
    </source>
</evidence>
<dbReference type="Pfam" id="PF00144">
    <property type="entry name" value="Beta-lactamase"/>
    <property type="match status" value="1"/>
</dbReference>
<dbReference type="AlphaFoldDB" id="A0A517YKG8"/>
<dbReference type="InterPro" id="IPR012338">
    <property type="entry name" value="Beta-lactam/transpept-like"/>
</dbReference>
<keyword evidence="1" id="KW-0732">Signal</keyword>
<feature type="signal peptide" evidence="1">
    <location>
        <begin position="1"/>
        <end position="20"/>
    </location>
</feature>
<feature type="chain" id="PRO_5022237017" evidence="1">
    <location>
        <begin position="21"/>
        <end position="422"/>
    </location>
</feature>
<accession>A0A517YKG8</accession>
<dbReference type="EMBL" id="CP036274">
    <property type="protein sequence ID" value="QDU30723.1"/>
    <property type="molecule type" value="Genomic_DNA"/>
</dbReference>
<dbReference type="OrthoDB" id="9797709at2"/>
<proteinExistence type="predicted"/>
<feature type="domain" description="Beta-lactamase-related" evidence="2">
    <location>
        <begin position="32"/>
        <end position="384"/>
    </location>
</feature>
<dbReference type="PANTHER" id="PTHR43283:SF3">
    <property type="entry name" value="BETA-LACTAMASE FAMILY PROTEIN (AFU_ORTHOLOGUE AFUA_5G07500)"/>
    <property type="match status" value="1"/>
</dbReference>
<evidence type="ECO:0000256" key="1">
    <source>
        <dbReference type="SAM" id="SignalP"/>
    </source>
</evidence>
<reference evidence="3 4" key="1">
    <citation type="submission" date="2019-02" db="EMBL/GenBank/DDBJ databases">
        <title>Deep-cultivation of Planctomycetes and their phenomic and genomic characterization uncovers novel biology.</title>
        <authorList>
            <person name="Wiegand S."/>
            <person name="Jogler M."/>
            <person name="Boedeker C."/>
            <person name="Pinto D."/>
            <person name="Vollmers J."/>
            <person name="Rivas-Marin E."/>
            <person name="Kohn T."/>
            <person name="Peeters S.H."/>
            <person name="Heuer A."/>
            <person name="Rast P."/>
            <person name="Oberbeckmann S."/>
            <person name="Bunk B."/>
            <person name="Jeske O."/>
            <person name="Meyerdierks A."/>
            <person name="Storesund J.E."/>
            <person name="Kallscheuer N."/>
            <person name="Luecker S."/>
            <person name="Lage O.M."/>
            <person name="Pohl T."/>
            <person name="Merkel B.J."/>
            <person name="Hornburger P."/>
            <person name="Mueller R.-W."/>
            <person name="Bruemmer F."/>
            <person name="Labrenz M."/>
            <person name="Spormann A.M."/>
            <person name="Op den Camp H."/>
            <person name="Overmann J."/>
            <person name="Amann R."/>
            <person name="Jetten M.S.M."/>
            <person name="Mascher T."/>
            <person name="Medema M.H."/>
            <person name="Devos D.P."/>
            <person name="Kaster A.-K."/>
            <person name="Ovreas L."/>
            <person name="Rohde M."/>
            <person name="Galperin M.Y."/>
            <person name="Jogler C."/>
        </authorList>
    </citation>
    <scope>NUCLEOTIDE SEQUENCE [LARGE SCALE GENOMIC DNA]</scope>
    <source>
        <strain evidence="3 4">ETA_A8</strain>
    </source>
</reference>